<accession>A0A1D7V3L8</accession>
<dbReference type="AlphaFoldDB" id="A0A1D7V3L8"/>
<gene>
    <name evidence="1" type="ORF">A0128_20715</name>
</gene>
<dbReference type="NCBIfam" id="NF047532">
    <property type="entry name" value="LIC_20087_fam"/>
    <property type="match status" value="1"/>
</dbReference>
<dbReference type="EMBL" id="CP015218">
    <property type="protein sequence ID" value="AOP36437.1"/>
    <property type="molecule type" value="Genomic_DNA"/>
</dbReference>
<evidence type="ECO:0000313" key="1">
    <source>
        <dbReference type="EMBL" id="AOP36437.1"/>
    </source>
</evidence>
<organism evidence="1 2">
    <name type="scientific">Leptospira tipperaryensis</name>
    <dbReference type="NCBI Taxonomy" id="2564040"/>
    <lineage>
        <taxon>Bacteria</taxon>
        <taxon>Pseudomonadati</taxon>
        <taxon>Spirochaetota</taxon>
        <taxon>Spirochaetia</taxon>
        <taxon>Leptospirales</taxon>
        <taxon>Leptospiraceae</taxon>
        <taxon>Leptospira</taxon>
    </lineage>
</organism>
<evidence type="ECO:0000313" key="2">
    <source>
        <dbReference type="Proteomes" id="UP000094197"/>
    </source>
</evidence>
<proteinExistence type="predicted"/>
<sequence length="315" mass="35196">MNGKRSFILSLFLFLFGVSIFSVEDPSFSPFEPYHLSRDFDLNRQKYLQVVAIPYKDPMELKLGPDGESFQETKSPAPIFTVTPGLSFSGMFQPFLFSVVPSGHVNFMPVSETVFVNETPTRSGKLLSGAFSEKRTMDRITDSRNQIQGFGLANWNSNPLQNGSSSGVMFLYMKRHAGLEMDFNARMIGNQAGLAVLESAKSTIAFNYSVFPEIGESSKMNFFVQFSSVKRFQDRNGGVFSLSDQQTNNARGLKSYEYYLNPGISFSSRNLSLEGMVRVPVPTAAQLQSGEQHLWMQEVQGLLGIKYSFSETSPK</sequence>
<dbReference type="OrthoDB" id="320036at2"/>
<dbReference type="Proteomes" id="UP000094197">
    <property type="component" value="Chromosome 2"/>
</dbReference>
<name>A0A1D7V3L8_9LEPT</name>
<keyword evidence="2" id="KW-1185">Reference proteome</keyword>
<reference evidence="1 2" key="1">
    <citation type="submission" date="2016-04" db="EMBL/GenBank/DDBJ databases">
        <title>Complete genome seqeunce of Leptospira alstonii serovar Room22.</title>
        <authorList>
            <person name="Nally J.E."/>
            <person name="Bayles D.O."/>
            <person name="Hurley D."/>
            <person name="Fanning S."/>
            <person name="McMahon B.J."/>
            <person name="Arent Z."/>
        </authorList>
    </citation>
    <scope>NUCLEOTIDE SEQUENCE [LARGE SCALE GENOMIC DNA]</scope>
    <source>
        <strain evidence="1 2">GWTS #1</strain>
    </source>
</reference>
<dbReference type="KEGG" id="laj:A0128_20715"/>
<protein>
    <submittedName>
        <fullName evidence="1">Uncharacterized protein</fullName>
    </submittedName>
</protein>
<dbReference type="RefSeq" id="WP_069609655.1">
    <property type="nucleotide sequence ID" value="NZ_CP015218.1"/>
</dbReference>